<feature type="domain" description="mRNA decay factor PAT1" evidence="9">
    <location>
        <begin position="1"/>
        <end position="794"/>
    </location>
</feature>
<evidence type="ECO:0000256" key="4">
    <source>
        <dbReference type="ARBA" id="ARBA00022490"/>
    </source>
</evidence>
<reference evidence="10 11" key="1">
    <citation type="submission" date="2019-04" db="EMBL/GenBank/DDBJ databases">
        <title>Comparative genomics and transcriptomics to analyze fruiting body development in filamentous ascomycetes.</title>
        <authorList>
            <consortium name="DOE Joint Genome Institute"/>
            <person name="Lutkenhaus R."/>
            <person name="Traeger S."/>
            <person name="Breuer J."/>
            <person name="Kuo A."/>
            <person name="Lipzen A."/>
            <person name="Pangilinan J."/>
            <person name="Dilworth D."/>
            <person name="Sandor L."/>
            <person name="Poggeler S."/>
            <person name="Barry K."/>
            <person name="Grigoriev I.V."/>
            <person name="Nowrousian M."/>
        </authorList>
    </citation>
    <scope>NUCLEOTIDE SEQUENCE [LARGE SCALE GENOMIC DNA]</scope>
    <source>
        <strain evidence="10 11">CBS 389.68</strain>
    </source>
</reference>
<dbReference type="EMBL" id="ML220133">
    <property type="protein sequence ID" value="TGZ79282.1"/>
    <property type="molecule type" value="Genomic_DNA"/>
</dbReference>
<evidence type="ECO:0000256" key="3">
    <source>
        <dbReference type="ARBA" id="ARBA00009138"/>
    </source>
</evidence>
<name>A0A4S2MPZ8_9PEZI</name>
<feature type="compositionally biased region" description="Acidic residues" evidence="8">
    <location>
        <begin position="41"/>
        <end position="63"/>
    </location>
</feature>
<evidence type="ECO:0000256" key="8">
    <source>
        <dbReference type="SAM" id="MobiDB-lite"/>
    </source>
</evidence>
<keyword evidence="7" id="KW-0175">Coiled coil</keyword>
<feature type="compositionally biased region" description="Low complexity" evidence="8">
    <location>
        <begin position="8"/>
        <end position="19"/>
    </location>
</feature>
<feature type="compositionally biased region" description="Polar residues" evidence="8">
    <location>
        <begin position="148"/>
        <end position="157"/>
    </location>
</feature>
<evidence type="ECO:0000256" key="1">
    <source>
        <dbReference type="ARBA" id="ARBA00004123"/>
    </source>
</evidence>
<feature type="coiled-coil region" evidence="7">
    <location>
        <begin position="323"/>
        <end position="350"/>
    </location>
</feature>
<evidence type="ECO:0000256" key="5">
    <source>
        <dbReference type="ARBA" id="ARBA00022884"/>
    </source>
</evidence>
<dbReference type="STRING" id="341454.A0A4S2MPZ8"/>
<dbReference type="GO" id="GO:0000290">
    <property type="term" value="P:deadenylation-dependent decapping of nuclear-transcribed mRNA"/>
    <property type="evidence" value="ECO:0007669"/>
    <property type="project" value="InterPro"/>
</dbReference>
<sequence length="797" mass="89977">MSFFGFDPSSNPNSRSHPSTAPGFGAAPDHFAGLSLRPGNDDEDGIDFEDTYDGLGDGLDETDDALNDDTFGDGGAPVGKDFDFAGSTARVAEVLEEEHEIFERNRKPAHKPIIPTVGPTHKTTTTEHQHIPSLAPDMSLWAEPSVPAPQQNRQPQYSAPEHVQNDFPTQAPRAPPSKKFMSLEEVEAEILAQGRQQAHSAQQQLHHVPMPGMQPVQLPPHIPVTQPLGQFHHQGPAHTPSPGAHQQFATPPQEHQNFLMHQLPPHMQHMLQQNQNMLPQHLQAAVHERMLQQQLQEQIRMQPREPLQQQPLPQPQVQPPMARIAQEERAKLLEEESKRLKRNHKIAQLARYNGLMTPQDKNFIQRIQLQQLVSIGNTDDNTAEDFYYIVHSAIRARANPQQPLSQLAQTYLFRNGGRNNGRRDNHMQRMEQQVARAVAAAKAHPKASQLVLEGSLGKISFSNVKTPRPMLNIKRLDSDQKHLAHKSYANADRKTLLAIVETVYDVLLEVEVHERERSKIPPPNPNAPPSEAAQEWEAKRVELADRLYEEMRVLEPIDPASRTRHPFIAILSFGKMKRAIPRIFRHLNPEQRVTILTMIVVHLDVLDVVRHGVYPPGANQLPSAVREEVDMFANNVLPPLLSYVYEAPLSIVVGLLGLLLERVDVILISKTKIGIAFLTMFFSRAELLKQSGRSDEKELQDWQNVYNRFFDMLQGHWMDCFPPSGRFVEDQYVWQFLASMAVGANEIQQRELVGAVKDRVMENVQASKVLPPEIGVQKRENVNLFMRAMGLDVELLG</sequence>
<evidence type="ECO:0000313" key="10">
    <source>
        <dbReference type="EMBL" id="TGZ79282.1"/>
    </source>
</evidence>
<evidence type="ECO:0000256" key="7">
    <source>
        <dbReference type="SAM" id="Coils"/>
    </source>
</evidence>
<dbReference type="OrthoDB" id="74835at2759"/>
<feature type="region of interest" description="Disordered" evidence="8">
    <location>
        <begin position="1"/>
        <end position="63"/>
    </location>
</feature>
<dbReference type="AlphaFoldDB" id="A0A4S2MPZ8"/>
<evidence type="ECO:0000256" key="6">
    <source>
        <dbReference type="ARBA" id="ARBA00023242"/>
    </source>
</evidence>
<dbReference type="InterPro" id="IPR019167">
    <property type="entry name" value="PAT1_dom"/>
</dbReference>
<dbReference type="PANTHER" id="PTHR21551:SF0">
    <property type="entry name" value="PROTEIN ASSOCIATED WITH TOPO II RELATED-1, ISOFORM A"/>
    <property type="match status" value="1"/>
</dbReference>
<protein>
    <recommendedName>
        <fullName evidence="9">mRNA decay factor PAT1 domain-containing protein</fullName>
    </recommendedName>
</protein>
<keyword evidence="6" id="KW-0539">Nucleus</keyword>
<dbReference type="GO" id="GO:0005634">
    <property type="term" value="C:nucleus"/>
    <property type="evidence" value="ECO:0007669"/>
    <property type="project" value="UniProtKB-SubCell"/>
</dbReference>
<dbReference type="Proteomes" id="UP000298138">
    <property type="component" value="Unassembled WGS sequence"/>
</dbReference>
<dbReference type="GO" id="GO:0033962">
    <property type="term" value="P:P-body assembly"/>
    <property type="evidence" value="ECO:0007669"/>
    <property type="project" value="TreeGrafter"/>
</dbReference>
<dbReference type="PANTHER" id="PTHR21551">
    <property type="entry name" value="TOPOISOMERASE II-ASSOCIATED PROTEIN PAT1"/>
    <property type="match status" value="1"/>
</dbReference>
<accession>A0A4S2MPZ8</accession>
<dbReference type="GO" id="GO:0000932">
    <property type="term" value="C:P-body"/>
    <property type="evidence" value="ECO:0007669"/>
    <property type="project" value="UniProtKB-SubCell"/>
</dbReference>
<proteinExistence type="inferred from homology"/>
<keyword evidence="5" id="KW-0694">RNA-binding</keyword>
<dbReference type="InterPro" id="IPR039900">
    <property type="entry name" value="Pat1-like"/>
</dbReference>
<dbReference type="FunCoup" id="A0A4S2MPZ8">
    <property type="interactions" value="196"/>
</dbReference>
<gene>
    <name evidence="10" type="ORF">EX30DRAFT_309030</name>
</gene>
<keyword evidence="11" id="KW-1185">Reference proteome</keyword>
<comment type="similarity">
    <text evidence="3">Belongs to the PAT1 family.</text>
</comment>
<evidence type="ECO:0000313" key="11">
    <source>
        <dbReference type="Proteomes" id="UP000298138"/>
    </source>
</evidence>
<keyword evidence="4" id="KW-0963">Cytoplasm</keyword>
<organism evidence="10 11">
    <name type="scientific">Ascodesmis nigricans</name>
    <dbReference type="NCBI Taxonomy" id="341454"/>
    <lineage>
        <taxon>Eukaryota</taxon>
        <taxon>Fungi</taxon>
        <taxon>Dikarya</taxon>
        <taxon>Ascomycota</taxon>
        <taxon>Pezizomycotina</taxon>
        <taxon>Pezizomycetes</taxon>
        <taxon>Pezizales</taxon>
        <taxon>Ascodesmidaceae</taxon>
        <taxon>Ascodesmis</taxon>
    </lineage>
</organism>
<evidence type="ECO:0000259" key="9">
    <source>
        <dbReference type="Pfam" id="PF09770"/>
    </source>
</evidence>
<dbReference type="GO" id="GO:0003723">
    <property type="term" value="F:RNA binding"/>
    <property type="evidence" value="ECO:0007669"/>
    <property type="project" value="UniProtKB-KW"/>
</dbReference>
<evidence type="ECO:0000256" key="2">
    <source>
        <dbReference type="ARBA" id="ARBA00004201"/>
    </source>
</evidence>
<feature type="region of interest" description="Disordered" evidence="8">
    <location>
        <begin position="141"/>
        <end position="176"/>
    </location>
</feature>
<dbReference type="InParanoid" id="A0A4S2MPZ8"/>
<dbReference type="Pfam" id="PF09770">
    <property type="entry name" value="PAT1"/>
    <property type="match status" value="1"/>
</dbReference>
<comment type="subcellular location">
    <subcellularLocation>
        <location evidence="2">Cytoplasm</location>
        <location evidence="2">P-body</location>
    </subcellularLocation>
    <subcellularLocation>
        <location evidence="1">Nucleus</location>
    </subcellularLocation>
</comment>